<keyword evidence="2" id="KW-1185">Reference proteome</keyword>
<dbReference type="EMBL" id="AWUE01018338">
    <property type="protein sequence ID" value="OMO81147.1"/>
    <property type="molecule type" value="Genomic_DNA"/>
</dbReference>
<evidence type="ECO:0000313" key="2">
    <source>
        <dbReference type="Proteomes" id="UP000187203"/>
    </source>
</evidence>
<name>A0A1R3IF02_9ROSI</name>
<comment type="caution">
    <text evidence="1">The sequence shown here is derived from an EMBL/GenBank/DDBJ whole genome shotgun (WGS) entry which is preliminary data.</text>
</comment>
<gene>
    <name evidence="1" type="ORF">COLO4_23739</name>
</gene>
<reference evidence="2" key="1">
    <citation type="submission" date="2013-09" db="EMBL/GenBank/DDBJ databases">
        <title>Corchorus olitorius genome sequencing.</title>
        <authorList>
            <person name="Alam M."/>
            <person name="Haque M.S."/>
            <person name="Islam M.S."/>
            <person name="Emdad E.M."/>
            <person name="Islam M.M."/>
            <person name="Ahmed B."/>
            <person name="Halim A."/>
            <person name="Hossen Q.M.M."/>
            <person name="Hossain M.Z."/>
            <person name="Ahmed R."/>
            <person name="Khan M.M."/>
            <person name="Islam R."/>
            <person name="Rashid M.M."/>
            <person name="Khan S.A."/>
            <person name="Rahman M.S."/>
            <person name="Alam M."/>
            <person name="Yahiya A.S."/>
            <person name="Khan M.S."/>
            <person name="Azam M.S."/>
            <person name="Haque T."/>
            <person name="Lashkar M.Z.H."/>
            <person name="Akhand A.I."/>
            <person name="Morshed G."/>
            <person name="Roy S."/>
            <person name="Uddin K.S."/>
            <person name="Rabeya T."/>
            <person name="Hossain A.S."/>
            <person name="Chowdhury A."/>
            <person name="Snigdha A.R."/>
            <person name="Mortoza M.S."/>
            <person name="Matin S.A."/>
            <person name="Hoque S.M.E."/>
            <person name="Islam M.K."/>
            <person name="Roy D.K."/>
            <person name="Haider R."/>
            <person name="Moosa M.M."/>
            <person name="Elias S.M."/>
            <person name="Hasan A.M."/>
            <person name="Jahan S."/>
            <person name="Shafiuddin M."/>
            <person name="Mahmood N."/>
            <person name="Shommy N.S."/>
        </authorList>
    </citation>
    <scope>NUCLEOTIDE SEQUENCE [LARGE SCALE GENOMIC DNA]</scope>
    <source>
        <strain evidence="2">cv. O-4</strain>
    </source>
</reference>
<sequence>MRYQLGADFQQMIFPLSQRDRLALDKEVKRGPSQFVEEVAGAEVKVNWGPS</sequence>
<protein>
    <submittedName>
        <fullName evidence="1">Polyketide synthase family protein</fullName>
    </submittedName>
</protein>
<organism evidence="1 2">
    <name type="scientific">Corchorus olitorius</name>
    <dbReference type="NCBI Taxonomy" id="93759"/>
    <lineage>
        <taxon>Eukaryota</taxon>
        <taxon>Viridiplantae</taxon>
        <taxon>Streptophyta</taxon>
        <taxon>Embryophyta</taxon>
        <taxon>Tracheophyta</taxon>
        <taxon>Spermatophyta</taxon>
        <taxon>Magnoliopsida</taxon>
        <taxon>eudicotyledons</taxon>
        <taxon>Gunneridae</taxon>
        <taxon>Pentapetalae</taxon>
        <taxon>rosids</taxon>
        <taxon>malvids</taxon>
        <taxon>Malvales</taxon>
        <taxon>Malvaceae</taxon>
        <taxon>Grewioideae</taxon>
        <taxon>Apeibeae</taxon>
        <taxon>Corchorus</taxon>
    </lineage>
</organism>
<dbReference type="AlphaFoldDB" id="A0A1R3IF02"/>
<proteinExistence type="predicted"/>
<evidence type="ECO:0000313" key="1">
    <source>
        <dbReference type="EMBL" id="OMO81147.1"/>
    </source>
</evidence>
<dbReference type="Proteomes" id="UP000187203">
    <property type="component" value="Unassembled WGS sequence"/>
</dbReference>
<accession>A0A1R3IF02</accession>